<evidence type="ECO:0000313" key="4">
    <source>
        <dbReference type="EMBL" id="SMC23234.1"/>
    </source>
</evidence>
<proteinExistence type="inferred from homology"/>
<accession>A0A1W1XHH7</accession>
<dbReference type="InterPro" id="IPR018357">
    <property type="entry name" value="Hexapep_transf_CS"/>
</dbReference>
<reference evidence="4 5" key="1">
    <citation type="submission" date="2017-04" db="EMBL/GenBank/DDBJ databases">
        <authorList>
            <person name="Afonso C.L."/>
            <person name="Miller P.J."/>
            <person name="Scott M.A."/>
            <person name="Spackman E."/>
            <person name="Goraichik I."/>
            <person name="Dimitrov K.M."/>
            <person name="Suarez D.L."/>
            <person name="Swayne D.E."/>
        </authorList>
    </citation>
    <scope>NUCLEOTIDE SEQUENCE [LARGE SCALE GENOMIC DNA]</scope>
    <source>
        <strain evidence="4 5">DSM 12555</strain>
    </source>
</reference>
<dbReference type="CDD" id="cd04647">
    <property type="entry name" value="LbH_MAT_like"/>
    <property type="match status" value="1"/>
</dbReference>
<evidence type="ECO:0000256" key="1">
    <source>
        <dbReference type="ARBA" id="ARBA00007274"/>
    </source>
</evidence>
<dbReference type="SUPFAM" id="SSF51161">
    <property type="entry name" value="Trimeric LpxA-like enzymes"/>
    <property type="match status" value="1"/>
</dbReference>
<dbReference type="InterPro" id="IPR051159">
    <property type="entry name" value="Hexapeptide_acetyltransf"/>
</dbReference>
<gene>
    <name evidence="4" type="ORF">SAMN02745134_01822</name>
</gene>
<evidence type="ECO:0000256" key="2">
    <source>
        <dbReference type="ARBA" id="ARBA00022679"/>
    </source>
</evidence>
<dbReference type="Pfam" id="PF00132">
    <property type="entry name" value="Hexapep"/>
    <property type="match status" value="1"/>
</dbReference>
<dbReference type="GO" id="GO:0005829">
    <property type="term" value="C:cytosol"/>
    <property type="evidence" value="ECO:0007669"/>
    <property type="project" value="TreeGrafter"/>
</dbReference>
<dbReference type="STRING" id="1121291.SAMN02745134_01822"/>
<evidence type="ECO:0000313" key="5">
    <source>
        <dbReference type="Proteomes" id="UP000192468"/>
    </source>
</evidence>
<keyword evidence="3" id="KW-0677">Repeat</keyword>
<protein>
    <recommendedName>
        <fullName evidence="6">Maltose O-acetyltransferase</fullName>
    </recommendedName>
</protein>
<dbReference type="EMBL" id="FWXH01000005">
    <property type="protein sequence ID" value="SMC23234.1"/>
    <property type="molecule type" value="Genomic_DNA"/>
</dbReference>
<comment type="similarity">
    <text evidence="1">Belongs to the transferase hexapeptide repeat family.</text>
</comment>
<keyword evidence="2" id="KW-0808">Transferase</keyword>
<dbReference type="InterPro" id="IPR001451">
    <property type="entry name" value="Hexapep"/>
</dbReference>
<name>A0A1W1XHH7_9CLOT</name>
<dbReference type="Proteomes" id="UP000192468">
    <property type="component" value="Unassembled WGS sequence"/>
</dbReference>
<evidence type="ECO:0000256" key="3">
    <source>
        <dbReference type="ARBA" id="ARBA00022737"/>
    </source>
</evidence>
<dbReference type="PANTHER" id="PTHR23416">
    <property type="entry name" value="SIALIC ACID SYNTHASE-RELATED"/>
    <property type="match status" value="1"/>
</dbReference>
<dbReference type="InterPro" id="IPR011004">
    <property type="entry name" value="Trimer_LpxA-like_sf"/>
</dbReference>
<organism evidence="4 5">
    <name type="scientific">Clostridium acidisoli DSM 12555</name>
    <dbReference type="NCBI Taxonomy" id="1121291"/>
    <lineage>
        <taxon>Bacteria</taxon>
        <taxon>Bacillati</taxon>
        <taxon>Bacillota</taxon>
        <taxon>Clostridia</taxon>
        <taxon>Eubacteriales</taxon>
        <taxon>Clostridiaceae</taxon>
        <taxon>Clostridium</taxon>
    </lineage>
</organism>
<dbReference type="OrthoDB" id="9801697at2"/>
<keyword evidence="5" id="KW-1185">Reference proteome</keyword>
<dbReference type="PANTHER" id="PTHR23416:SF23">
    <property type="entry name" value="ACETYLTRANSFERASE C18B11.09C-RELATED"/>
    <property type="match status" value="1"/>
</dbReference>
<evidence type="ECO:0008006" key="6">
    <source>
        <dbReference type="Google" id="ProtNLM"/>
    </source>
</evidence>
<dbReference type="Gene3D" id="2.160.10.10">
    <property type="entry name" value="Hexapeptide repeat proteins"/>
    <property type="match status" value="1"/>
</dbReference>
<sequence>MLMFLIKFEHYKLKKRFKKFGVGSKLGVYDGIFPWVYSPQKIEIGNDTHIGGGFFFDGSGGITIGNHVHIAPKCSIYTSNHNYKSDKIMPYDDKYIYKKVVIEDYVWIGVNVNITPGVKIAQGAVVGMGAVVTKDVPECAIVGGNPAQIIGYRDKNIYYNIVKNTEKGIANGE</sequence>
<dbReference type="PROSITE" id="PS00101">
    <property type="entry name" value="HEXAPEP_TRANSFERASES"/>
    <property type="match status" value="1"/>
</dbReference>
<dbReference type="AlphaFoldDB" id="A0A1W1XHH7"/>
<dbReference type="GO" id="GO:0008374">
    <property type="term" value="F:O-acyltransferase activity"/>
    <property type="evidence" value="ECO:0007669"/>
    <property type="project" value="TreeGrafter"/>
</dbReference>